<dbReference type="AlphaFoldDB" id="A0A6M8BIU0"/>
<dbReference type="RefSeq" id="WP_172358416.1">
    <property type="nucleotide sequence ID" value="NZ_CP053661.1"/>
</dbReference>
<dbReference type="PIRSF" id="PIRSF005965">
    <property type="entry name" value="Chor_mut_AroH"/>
    <property type="match status" value="1"/>
</dbReference>
<evidence type="ECO:0000313" key="4">
    <source>
        <dbReference type="EMBL" id="QKD84376.1"/>
    </source>
</evidence>
<dbReference type="KEGG" id="theu:HPC62_21300"/>
<evidence type="ECO:0000313" key="5">
    <source>
        <dbReference type="Proteomes" id="UP000505210"/>
    </source>
</evidence>
<dbReference type="GO" id="GO:0009073">
    <property type="term" value="P:aromatic amino acid family biosynthetic process"/>
    <property type="evidence" value="ECO:0007669"/>
    <property type="project" value="UniProtKB-UniRule"/>
</dbReference>
<gene>
    <name evidence="4" type="primary">aroH</name>
    <name evidence="4" type="ORF">HPC62_21300</name>
</gene>
<dbReference type="GO" id="GO:0004106">
    <property type="term" value="F:chorismate mutase activity"/>
    <property type="evidence" value="ECO:0007669"/>
    <property type="project" value="UniProtKB-UniRule"/>
</dbReference>
<dbReference type="NCBIfam" id="TIGR01796">
    <property type="entry name" value="CM_mono_aroH"/>
    <property type="match status" value="1"/>
</dbReference>
<proteinExistence type="predicted"/>
<keyword evidence="2 3" id="KW-0028">Amino-acid biosynthesis</keyword>
<dbReference type="SUPFAM" id="SSF55298">
    <property type="entry name" value="YjgF-like"/>
    <property type="match status" value="1"/>
</dbReference>
<feature type="binding site" evidence="2">
    <location>
        <position position="94"/>
    </location>
    <ligand>
        <name>prephenate</name>
        <dbReference type="ChEBI" id="CHEBI:29934"/>
    </ligand>
</feature>
<protein>
    <recommendedName>
        <fullName evidence="1 3">chorismate mutase</fullName>
        <ecNumber evidence="1 3">5.4.99.5</ecNumber>
    </recommendedName>
</protein>
<dbReference type="PANTHER" id="PTHR21164:SF0">
    <property type="entry name" value="CHORISMATE MUTASE AROH"/>
    <property type="match status" value="1"/>
</dbReference>
<organism evidence="4 5">
    <name type="scientific">Thermoleptolyngbya sichuanensis A183</name>
    <dbReference type="NCBI Taxonomy" id="2737172"/>
    <lineage>
        <taxon>Bacteria</taxon>
        <taxon>Bacillati</taxon>
        <taxon>Cyanobacteriota</taxon>
        <taxon>Cyanophyceae</taxon>
        <taxon>Oculatellales</taxon>
        <taxon>Oculatellaceae</taxon>
        <taxon>Thermoleptolyngbya</taxon>
        <taxon>Thermoleptolyngbya sichuanensis</taxon>
    </lineage>
</organism>
<dbReference type="InterPro" id="IPR035959">
    <property type="entry name" value="RutC-like_sf"/>
</dbReference>
<dbReference type="GO" id="GO:0008652">
    <property type="term" value="P:amino acid biosynthetic process"/>
    <property type="evidence" value="ECO:0007669"/>
    <property type="project" value="UniProtKB-UniRule"/>
</dbReference>
<keyword evidence="3 4" id="KW-0413">Isomerase</keyword>
<evidence type="ECO:0000256" key="3">
    <source>
        <dbReference type="PROSITE-ProRule" id="PRU00514"/>
    </source>
</evidence>
<evidence type="ECO:0000256" key="1">
    <source>
        <dbReference type="NCBIfam" id="TIGR01796"/>
    </source>
</evidence>
<dbReference type="PANTHER" id="PTHR21164">
    <property type="entry name" value="CHORISMATE MUTASE"/>
    <property type="match status" value="1"/>
</dbReference>
<feature type="binding site" evidence="2">
    <location>
        <position position="111"/>
    </location>
    <ligand>
        <name>prephenate</name>
        <dbReference type="ChEBI" id="CHEBI:29934"/>
    </ligand>
</feature>
<dbReference type="Pfam" id="PF07736">
    <property type="entry name" value="CM_1"/>
    <property type="match status" value="1"/>
</dbReference>
<dbReference type="CDD" id="cd02185">
    <property type="entry name" value="AroH"/>
    <property type="match status" value="1"/>
</dbReference>
<dbReference type="EC" id="5.4.99.5" evidence="1 3"/>
<comment type="catalytic activity">
    <reaction evidence="3">
        <text>chorismate = prephenate</text>
        <dbReference type="Rhea" id="RHEA:13897"/>
        <dbReference type="ChEBI" id="CHEBI:29748"/>
        <dbReference type="ChEBI" id="CHEBI:29934"/>
        <dbReference type="EC" id="5.4.99.5"/>
    </reaction>
</comment>
<sequence length="130" mass="14619">MGWRVRAIRGATTVAENTEGAIAEAVIELLEELERLNPGVLDPDEIVNLIFSVTPDLDAVFPAKIARQRPGWNDVPLLDLQQMAVKGSLPRCIRLLLQINLPAEVRVRHAYLREAAELRPDWQYAPMTLQ</sequence>
<feature type="binding site" evidence="2">
    <location>
        <position position="9"/>
    </location>
    <ligand>
        <name>prephenate</name>
        <dbReference type="ChEBI" id="CHEBI:29934"/>
    </ligand>
</feature>
<dbReference type="Gene3D" id="3.30.1330.40">
    <property type="entry name" value="RutC-like"/>
    <property type="match status" value="1"/>
</dbReference>
<dbReference type="PROSITE" id="PS51167">
    <property type="entry name" value="CHORISMATE_MUT_1"/>
    <property type="match status" value="1"/>
</dbReference>
<dbReference type="InterPro" id="IPR008243">
    <property type="entry name" value="Chorismate_mutase_AroH"/>
</dbReference>
<keyword evidence="2 3" id="KW-0057">Aromatic amino acid biosynthesis</keyword>
<reference evidence="4 5" key="1">
    <citation type="submission" date="2020-05" db="EMBL/GenBank/DDBJ databases">
        <title>Complete genome sequence of of a novel Thermoleptolyngbya strain isolated from hot springs of Ganzi, Sichuan China.</title>
        <authorList>
            <person name="Tang J."/>
            <person name="Daroch M."/>
            <person name="Li L."/>
            <person name="Waleron K."/>
            <person name="Waleron M."/>
            <person name="Waleron M."/>
        </authorList>
    </citation>
    <scope>NUCLEOTIDE SEQUENCE [LARGE SCALE GENOMIC DNA]</scope>
    <source>
        <strain evidence="4 5">PKUAC-SCTA183</strain>
    </source>
</reference>
<dbReference type="GO" id="GO:0046417">
    <property type="term" value="P:chorismate metabolic process"/>
    <property type="evidence" value="ECO:0007669"/>
    <property type="project" value="TreeGrafter"/>
</dbReference>
<dbReference type="UniPathway" id="UPA00120">
    <property type="reaction ID" value="UER00203"/>
</dbReference>
<dbReference type="EMBL" id="CP053661">
    <property type="protein sequence ID" value="QKD84376.1"/>
    <property type="molecule type" value="Genomic_DNA"/>
</dbReference>
<name>A0A6M8BIU0_9CYAN</name>
<dbReference type="Proteomes" id="UP000505210">
    <property type="component" value="Chromosome"/>
</dbReference>
<keyword evidence="5" id="KW-1185">Reference proteome</keyword>
<accession>A0A6M8BIU0</accession>
<evidence type="ECO:0000256" key="2">
    <source>
        <dbReference type="PIRSR" id="PIRSR005965-1"/>
    </source>
</evidence>